<evidence type="ECO:0000313" key="2">
    <source>
        <dbReference type="EMBL" id="KMV14516.1"/>
    </source>
</evidence>
<dbReference type="Proteomes" id="UP000037594">
    <property type="component" value="Unassembled WGS sequence"/>
</dbReference>
<organism evidence="2 3">
    <name type="scientific">Mycolicibacterium conceptionense</name>
    <dbReference type="NCBI Taxonomy" id="451644"/>
    <lineage>
        <taxon>Bacteria</taxon>
        <taxon>Bacillati</taxon>
        <taxon>Actinomycetota</taxon>
        <taxon>Actinomycetes</taxon>
        <taxon>Mycobacteriales</taxon>
        <taxon>Mycobacteriaceae</taxon>
        <taxon>Mycolicibacterium</taxon>
    </lineage>
</organism>
<reference evidence="2 3" key="1">
    <citation type="submission" date="2015-06" db="EMBL/GenBank/DDBJ databases">
        <title>Genome sequence of Mycobacterium conceptionense strain MLE.</title>
        <authorList>
            <person name="Greninger A.L."/>
            <person name="Cunningham G."/>
            <person name="Chiu C.Y."/>
            <person name="Miller S."/>
        </authorList>
    </citation>
    <scope>NUCLEOTIDE SEQUENCE [LARGE SCALE GENOMIC DNA]</scope>
    <source>
        <strain evidence="2 3">MLE</strain>
    </source>
</reference>
<evidence type="ECO:0000256" key="1">
    <source>
        <dbReference type="SAM" id="MobiDB-lite"/>
    </source>
</evidence>
<dbReference type="EMBL" id="LFOD01000045">
    <property type="protein sequence ID" value="KMV14516.1"/>
    <property type="molecule type" value="Genomic_DNA"/>
</dbReference>
<dbReference type="PATRIC" id="fig|451644.5.peg.6140"/>
<dbReference type="AlphaFoldDB" id="A0A0J8TYI1"/>
<name>A0A0J8TYI1_9MYCO</name>
<accession>A0A0J8TYI1</accession>
<proteinExistence type="predicted"/>
<evidence type="ECO:0000313" key="3">
    <source>
        <dbReference type="Proteomes" id="UP000037594"/>
    </source>
</evidence>
<dbReference type="OrthoDB" id="9781972at2"/>
<sequence length="69" mass="7583">MENVSPPAEFGPGQGRQIYLDQLTETGYTGWYDDSGNPAPWPEDFCDPDSGWQPAACDERAAPDSKLSF</sequence>
<protein>
    <submittedName>
        <fullName evidence="2">Uncharacterized protein</fullName>
    </submittedName>
</protein>
<dbReference type="RefSeq" id="WP_048896438.1">
    <property type="nucleotide sequence ID" value="NZ_LFOD01000045.1"/>
</dbReference>
<feature type="region of interest" description="Disordered" evidence="1">
    <location>
        <begin position="30"/>
        <end position="69"/>
    </location>
</feature>
<comment type="caution">
    <text evidence="2">The sequence shown here is derived from an EMBL/GenBank/DDBJ whole genome shotgun (WGS) entry which is preliminary data.</text>
</comment>
<gene>
    <name evidence="2" type="ORF">ACT17_29930</name>
</gene>